<dbReference type="EMBL" id="JAILXK010000001">
    <property type="protein sequence ID" value="MBY4636068.1"/>
    <property type="molecule type" value="Genomic_DNA"/>
</dbReference>
<dbReference type="Gene3D" id="3.30.1950.10">
    <property type="entry name" value="wza like domain"/>
    <property type="match status" value="1"/>
</dbReference>
<feature type="domain" description="Polysaccharide export protein N-terminal" evidence="2">
    <location>
        <begin position="32"/>
        <end position="100"/>
    </location>
</feature>
<keyword evidence="5" id="KW-1185">Reference proteome</keyword>
<evidence type="ECO:0000313" key="5">
    <source>
        <dbReference type="Proteomes" id="UP001166571"/>
    </source>
</evidence>
<keyword evidence="1" id="KW-0732">Signal</keyword>
<feature type="domain" description="Soluble ligand binding" evidence="3">
    <location>
        <begin position="114"/>
        <end position="163"/>
    </location>
</feature>
<name>A0ABS7MAM2_9SPHN</name>
<dbReference type="PANTHER" id="PTHR33619">
    <property type="entry name" value="POLYSACCHARIDE EXPORT PROTEIN GFCE-RELATED"/>
    <property type="match status" value="1"/>
</dbReference>
<evidence type="ECO:0000256" key="1">
    <source>
        <dbReference type="ARBA" id="ARBA00022729"/>
    </source>
</evidence>
<evidence type="ECO:0000313" key="4">
    <source>
        <dbReference type="EMBL" id="MBY4636068.1"/>
    </source>
</evidence>
<proteinExistence type="predicted"/>
<dbReference type="Proteomes" id="UP001166571">
    <property type="component" value="Unassembled WGS sequence"/>
</dbReference>
<accession>A0ABS7MAM2</accession>
<sequence>MATVPASGVTLLEALPQPTSGDARQATRQSYVGSFTELTVDVYGVSDLQRDILTDGEGKFSFPLVGTLEGAGKSPTQLAAEIEDRLRGRFVRDPQVTVNFKATSAATHLLSQAVTVDGQVQRPGQYPLVGRATLMRAVSLAGGLTELAKRDEVLVFRKVDNRQYVGIYNLEAIRRGNYADPEIFPNDVVIVGDSPQRRLFEDIIKAATLLSTPLIVLTNLTNNN</sequence>
<gene>
    <name evidence="4" type="ORF">K5P26_02815</name>
</gene>
<dbReference type="InterPro" id="IPR019554">
    <property type="entry name" value="Soluble_ligand-bd"/>
</dbReference>
<reference evidence="4" key="1">
    <citation type="submission" date="2021-08" db="EMBL/GenBank/DDBJ databases">
        <title>Sphingopyxis panaciterrulae sp. nov., isolated from the surface water of the Yellow Sea.</title>
        <authorList>
            <person name="Gao Z."/>
            <person name="Zhang D."/>
            <person name="Zhang A."/>
        </authorList>
    </citation>
    <scope>NUCLEOTIDE SEQUENCE</scope>
    <source>
        <strain evidence="4">XHP0097</strain>
    </source>
</reference>
<dbReference type="InterPro" id="IPR003715">
    <property type="entry name" value="Poly_export_N"/>
</dbReference>
<evidence type="ECO:0000259" key="3">
    <source>
        <dbReference type="Pfam" id="PF10531"/>
    </source>
</evidence>
<comment type="caution">
    <text evidence="4">The sequence shown here is derived from an EMBL/GenBank/DDBJ whole genome shotgun (WGS) entry which is preliminary data.</text>
</comment>
<dbReference type="InterPro" id="IPR049712">
    <property type="entry name" value="Poly_export"/>
</dbReference>
<dbReference type="Pfam" id="PF10531">
    <property type="entry name" value="SLBB"/>
    <property type="match status" value="1"/>
</dbReference>
<evidence type="ECO:0000259" key="2">
    <source>
        <dbReference type="Pfam" id="PF02563"/>
    </source>
</evidence>
<organism evidence="4 5">
    <name type="scientific">Sphingopyxis jiangsuensis</name>
    <dbReference type="NCBI Taxonomy" id="2871171"/>
    <lineage>
        <taxon>Bacteria</taxon>
        <taxon>Pseudomonadati</taxon>
        <taxon>Pseudomonadota</taxon>
        <taxon>Alphaproteobacteria</taxon>
        <taxon>Sphingomonadales</taxon>
        <taxon>Sphingomonadaceae</taxon>
        <taxon>Sphingopyxis</taxon>
    </lineage>
</organism>
<dbReference type="Gene3D" id="3.10.560.10">
    <property type="entry name" value="Outer membrane lipoprotein wza domain like"/>
    <property type="match status" value="1"/>
</dbReference>
<dbReference type="PANTHER" id="PTHR33619:SF3">
    <property type="entry name" value="POLYSACCHARIDE EXPORT PROTEIN GFCE-RELATED"/>
    <property type="match status" value="1"/>
</dbReference>
<protein>
    <submittedName>
        <fullName evidence="4">Polysaccharide export protein</fullName>
    </submittedName>
</protein>
<dbReference type="Pfam" id="PF02563">
    <property type="entry name" value="Poly_export"/>
    <property type="match status" value="1"/>
</dbReference>